<gene>
    <name evidence="2" type="ORF">QBC38DRAFT_518116</name>
</gene>
<feature type="compositionally biased region" description="Low complexity" evidence="1">
    <location>
        <begin position="183"/>
        <end position="204"/>
    </location>
</feature>
<keyword evidence="3" id="KW-1185">Reference proteome</keyword>
<evidence type="ECO:0000313" key="2">
    <source>
        <dbReference type="EMBL" id="KAK4222913.1"/>
    </source>
</evidence>
<evidence type="ECO:0000256" key="1">
    <source>
        <dbReference type="SAM" id="MobiDB-lite"/>
    </source>
</evidence>
<proteinExistence type="predicted"/>
<dbReference type="AlphaFoldDB" id="A0AAN6YR23"/>
<dbReference type="EMBL" id="MU865448">
    <property type="protein sequence ID" value="KAK4222913.1"/>
    <property type="molecule type" value="Genomic_DNA"/>
</dbReference>
<accession>A0AAN6YR23</accession>
<evidence type="ECO:0000313" key="3">
    <source>
        <dbReference type="Proteomes" id="UP001301958"/>
    </source>
</evidence>
<reference evidence="2" key="1">
    <citation type="journal article" date="2023" name="Mol. Phylogenet. Evol.">
        <title>Genome-scale phylogeny and comparative genomics of the fungal order Sordariales.</title>
        <authorList>
            <person name="Hensen N."/>
            <person name="Bonometti L."/>
            <person name="Westerberg I."/>
            <person name="Brannstrom I.O."/>
            <person name="Guillou S."/>
            <person name="Cros-Aarteil S."/>
            <person name="Calhoun S."/>
            <person name="Haridas S."/>
            <person name="Kuo A."/>
            <person name="Mondo S."/>
            <person name="Pangilinan J."/>
            <person name="Riley R."/>
            <person name="LaButti K."/>
            <person name="Andreopoulos B."/>
            <person name="Lipzen A."/>
            <person name="Chen C."/>
            <person name="Yan M."/>
            <person name="Daum C."/>
            <person name="Ng V."/>
            <person name="Clum A."/>
            <person name="Steindorff A."/>
            <person name="Ohm R.A."/>
            <person name="Martin F."/>
            <person name="Silar P."/>
            <person name="Natvig D.O."/>
            <person name="Lalanne C."/>
            <person name="Gautier V."/>
            <person name="Ament-Velasquez S.L."/>
            <person name="Kruys A."/>
            <person name="Hutchinson M.I."/>
            <person name="Powell A.J."/>
            <person name="Barry K."/>
            <person name="Miller A.N."/>
            <person name="Grigoriev I.V."/>
            <person name="Debuchy R."/>
            <person name="Gladieux P."/>
            <person name="Hiltunen Thoren M."/>
            <person name="Johannesson H."/>
        </authorList>
    </citation>
    <scope>NUCLEOTIDE SEQUENCE</scope>
    <source>
        <strain evidence="2">CBS 990.96</strain>
    </source>
</reference>
<dbReference type="Proteomes" id="UP001301958">
    <property type="component" value="Unassembled WGS sequence"/>
</dbReference>
<comment type="caution">
    <text evidence="2">The sequence shown here is derived from an EMBL/GenBank/DDBJ whole genome shotgun (WGS) entry which is preliminary data.</text>
</comment>
<protein>
    <submittedName>
        <fullName evidence="2">Uncharacterized protein</fullName>
    </submittedName>
</protein>
<reference evidence="2" key="2">
    <citation type="submission" date="2023-05" db="EMBL/GenBank/DDBJ databases">
        <authorList>
            <consortium name="Lawrence Berkeley National Laboratory"/>
            <person name="Steindorff A."/>
            <person name="Hensen N."/>
            <person name="Bonometti L."/>
            <person name="Westerberg I."/>
            <person name="Brannstrom I.O."/>
            <person name="Guillou S."/>
            <person name="Cros-Aarteil S."/>
            <person name="Calhoun S."/>
            <person name="Haridas S."/>
            <person name="Kuo A."/>
            <person name="Mondo S."/>
            <person name="Pangilinan J."/>
            <person name="Riley R."/>
            <person name="Labutti K."/>
            <person name="Andreopoulos B."/>
            <person name="Lipzen A."/>
            <person name="Chen C."/>
            <person name="Yanf M."/>
            <person name="Daum C."/>
            <person name="Ng V."/>
            <person name="Clum A."/>
            <person name="Ohm R."/>
            <person name="Martin F."/>
            <person name="Silar P."/>
            <person name="Natvig D."/>
            <person name="Lalanne C."/>
            <person name="Gautier V."/>
            <person name="Ament-Velasquez S.L."/>
            <person name="Kruys A."/>
            <person name="Hutchinson M.I."/>
            <person name="Powell A.J."/>
            <person name="Barry K."/>
            <person name="Miller A.N."/>
            <person name="Grigoriev I.V."/>
            <person name="Debuchy R."/>
            <person name="Gladieux P."/>
            <person name="Thoren M.H."/>
            <person name="Johannesson H."/>
        </authorList>
    </citation>
    <scope>NUCLEOTIDE SEQUENCE</scope>
    <source>
        <strain evidence="2">CBS 990.96</strain>
    </source>
</reference>
<organism evidence="2 3">
    <name type="scientific">Podospora fimiseda</name>
    <dbReference type="NCBI Taxonomy" id="252190"/>
    <lineage>
        <taxon>Eukaryota</taxon>
        <taxon>Fungi</taxon>
        <taxon>Dikarya</taxon>
        <taxon>Ascomycota</taxon>
        <taxon>Pezizomycotina</taxon>
        <taxon>Sordariomycetes</taxon>
        <taxon>Sordariomycetidae</taxon>
        <taxon>Sordariales</taxon>
        <taxon>Podosporaceae</taxon>
        <taxon>Podospora</taxon>
    </lineage>
</organism>
<sequence>MTIKAPRCNNPKGFWEEGDIAFFLKNETNKAGIPAKATGHPAIILARPSTSSSHALVATVSAYGSGDLTSGHYVAPWNNPRQHRYKPDSFRSFAGSEVYAGSPPRPVLRLRPGGNFPKPETSWVNVENVYVVRTEDLGVFTKSRRFLQMEESSLVELRADMEKRCPLWAQRQRFLHSKEKKPVAGAPTKPAAATQPAAPTKPAAITPLSSAISKLTLKGGHTRTPTAAVSSSKKLSPACGMRSWATIAAYKTTTSHHRRHLLKKPSPACAMRYWAVVAA</sequence>
<name>A0AAN6YR23_9PEZI</name>
<feature type="region of interest" description="Disordered" evidence="1">
    <location>
        <begin position="178"/>
        <end position="204"/>
    </location>
</feature>